<proteinExistence type="predicted"/>
<organism evidence="1 2">
    <name type="scientific">Flavobacterium phage vB_FspP_elemoC_14-1A</name>
    <dbReference type="NCBI Taxonomy" id="2743803"/>
    <lineage>
        <taxon>Viruses</taxon>
        <taxon>Duplodnaviria</taxon>
        <taxon>Heunggongvirae</taxon>
        <taxon>Uroviricota</taxon>
        <taxon>Caudoviricetes</taxon>
        <taxon>Elemovirus</taxon>
        <taxon>Elemovirus elemoC</taxon>
    </lineage>
</organism>
<dbReference type="Proteomes" id="UP000681409">
    <property type="component" value="Segment"/>
</dbReference>
<evidence type="ECO:0000313" key="1">
    <source>
        <dbReference type="EMBL" id="QMP84861.1"/>
    </source>
</evidence>
<accession>A0A7D7F5J3</accession>
<reference evidence="2" key="1">
    <citation type="submission" date="2020-05" db="EMBL/GenBank/DDBJ databases">
        <title>Genomics and ecology of novel Flavobacterium phages from the Baltic Sea.</title>
        <authorList>
            <person name="Hoetzinger M."/>
            <person name="Nilsson E."/>
            <person name="Holmfeldt K."/>
        </authorList>
    </citation>
    <scope>NUCLEOTIDE SEQUENCE [LARGE SCALE GENOMIC DNA]</scope>
</reference>
<gene>
    <name evidence="1" type="ORF">elemo141A_phanotate61</name>
</gene>
<dbReference type="EMBL" id="MT497067">
    <property type="protein sequence ID" value="QMP84861.1"/>
    <property type="molecule type" value="Genomic_DNA"/>
</dbReference>
<sequence length="131" mass="15415">MESNSPEFTAINVELFNRVDNFIDEDNNFELARMIYDSIDQLHNINKDDYMSTSIPISIIASIVCNQDEDIIYDRRGDVSLESNSIVFSDELDDLVYEGRLDEAEQLIKDELITRERYELLNEMKKYERNC</sequence>
<evidence type="ECO:0000313" key="2">
    <source>
        <dbReference type="Proteomes" id="UP000681409"/>
    </source>
</evidence>
<protein>
    <submittedName>
        <fullName evidence="1">Uncharacterized protein</fullName>
    </submittedName>
</protein>
<keyword evidence="2" id="KW-1185">Reference proteome</keyword>
<name>A0A7D7F5J3_9CAUD</name>